<gene>
    <name evidence="4" type="ORF">Mal15_10460</name>
</gene>
<accession>A0A5B9M9W3</accession>
<dbReference type="PANTHER" id="PTHR45588">
    <property type="entry name" value="TPR DOMAIN-CONTAINING PROTEIN"/>
    <property type="match status" value="1"/>
</dbReference>
<dbReference type="InterPro" id="IPR036249">
    <property type="entry name" value="Thioredoxin-like_sf"/>
</dbReference>
<protein>
    <submittedName>
        <fullName evidence="4">AhpC/TSA family protein</fullName>
    </submittedName>
</protein>
<dbReference type="SUPFAM" id="SSF48452">
    <property type="entry name" value="TPR-like"/>
    <property type="match status" value="1"/>
</dbReference>
<dbReference type="SUPFAM" id="SSF52833">
    <property type="entry name" value="Thioredoxin-like"/>
    <property type="match status" value="1"/>
</dbReference>
<dbReference type="EMBL" id="CP036264">
    <property type="protein sequence ID" value="QEF97016.1"/>
    <property type="molecule type" value="Genomic_DNA"/>
</dbReference>
<dbReference type="Proteomes" id="UP000321353">
    <property type="component" value="Chromosome"/>
</dbReference>
<evidence type="ECO:0000256" key="2">
    <source>
        <dbReference type="SAM" id="SignalP"/>
    </source>
</evidence>
<evidence type="ECO:0000313" key="5">
    <source>
        <dbReference type="Proteomes" id="UP000321353"/>
    </source>
</evidence>
<evidence type="ECO:0000259" key="3">
    <source>
        <dbReference type="PROSITE" id="PS51352"/>
    </source>
</evidence>
<dbReference type="PROSITE" id="PS51352">
    <property type="entry name" value="THIOREDOXIN_2"/>
    <property type="match status" value="1"/>
</dbReference>
<feature type="compositionally biased region" description="Basic and acidic residues" evidence="1">
    <location>
        <begin position="164"/>
        <end position="177"/>
    </location>
</feature>
<dbReference type="GO" id="GO:0016491">
    <property type="term" value="F:oxidoreductase activity"/>
    <property type="evidence" value="ECO:0007669"/>
    <property type="project" value="InterPro"/>
</dbReference>
<dbReference type="Gene3D" id="1.25.40.10">
    <property type="entry name" value="Tetratricopeptide repeat domain"/>
    <property type="match status" value="1"/>
</dbReference>
<dbReference type="InterPro" id="IPR011990">
    <property type="entry name" value="TPR-like_helical_dom_sf"/>
</dbReference>
<feature type="compositionally biased region" description="Acidic residues" evidence="1">
    <location>
        <begin position="442"/>
        <end position="460"/>
    </location>
</feature>
<keyword evidence="2" id="KW-0732">Signal</keyword>
<proteinExistence type="predicted"/>
<dbReference type="GO" id="GO:0006950">
    <property type="term" value="P:response to stress"/>
    <property type="evidence" value="ECO:0007669"/>
    <property type="project" value="UniProtKB-ARBA"/>
</dbReference>
<dbReference type="GO" id="GO:0016209">
    <property type="term" value="F:antioxidant activity"/>
    <property type="evidence" value="ECO:0007669"/>
    <property type="project" value="InterPro"/>
</dbReference>
<keyword evidence="5" id="KW-1185">Reference proteome</keyword>
<dbReference type="AlphaFoldDB" id="A0A5B9M9W3"/>
<dbReference type="KEGG" id="smam:Mal15_10460"/>
<feature type="region of interest" description="Disordered" evidence="1">
    <location>
        <begin position="438"/>
        <end position="464"/>
    </location>
</feature>
<feature type="chain" id="PRO_5022806575" evidence="2">
    <location>
        <begin position="23"/>
        <end position="769"/>
    </location>
</feature>
<evidence type="ECO:0000256" key="1">
    <source>
        <dbReference type="SAM" id="MobiDB-lite"/>
    </source>
</evidence>
<dbReference type="RefSeq" id="WP_147866748.1">
    <property type="nucleotide sequence ID" value="NZ_CP036264.1"/>
</dbReference>
<feature type="signal peptide" evidence="2">
    <location>
        <begin position="1"/>
        <end position="22"/>
    </location>
</feature>
<feature type="region of interest" description="Disordered" evidence="1">
    <location>
        <begin position="153"/>
        <end position="177"/>
    </location>
</feature>
<dbReference type="Gene3D" id="3.40.30.10">
    <property type="entry name" value="Glutaredoxin"/>
    <property type="match status" value="1"/>
</dbReference>
<dbReference type="Pfam" id="PF00578">
    <property type="entry name" value="AhpC-TSA"/>
    <property type="match status" value="1"/>
</dbReference>
<dbReference type="InterPro" id="IPR000866">
    <property type="entry name" value="AhpC/TSA"/>
</dbReference>
<sequence precursor="true">MSFFRVFCIVLLVGSTASPLDAADSAATDSVAAGHSYHGEAFNQGPRQAAVMMPGMAKIEFPTSTESEAAQGFIEQGIAQLHGFWYLEAERSFRQAAKEDPDLAIAYWGMAMANVNNDDRARGFIDEAKEKSAKNTSKREKLYIDALDRFLPKQDQTDDDDEPSKDRKEREKEEKTKRGERYIADLEKILHESPDDIEAKAFLVVQLWMGDRYGVKLTSRYAVEALLAEIFAANPDHPAHHYRIHLWDSARPENALVSAAECGPSSPGIAHMWHMPGHIYSKLKRYSDAAWQQEASARVDHSHMIRTRLMPDQIHNFAHNNEWLVRNLNHIGRVDEAVDLARNLVSLPRHPEYNSLEKRGSYQYGRQRLVQTLTGYGLWQQLIDELGGQYLPPTEHQETRQNELGWLGVAQFMTGAKSDGAKSLRKLQRQRIELQSRLLDAADSETADSETADSETAEDNDAPKELKKELESLRQVIARVAAAAAVKRKDVAALNKHLKAAKLDATMEARWLGMAGDRAAAIKAAERAVKSGPSEVRPLAVLVDLLWKDGKQDQAKKRFEELRTVAAEADLNTPLLATLADVAESAGAEADWRKKPAPANDLGARPPLDELGPFRWQPSMSESWQAKTPEGDVVTDVELGNRPRILIFYLGFGCLHCVEQLHAFSPHVDAFRKAGIDLVGISTESPDDLMTGIKAFDKKLDLPLYSDGEQQVFKTFRCWDDFEDQPLHGTFLIDGQGHVRWQDISYEPFMDAEFLLEESKRLLALPDEF</sequence>
<feature type="domain" description="Thioredoxin" evidence="3">
    <location>
        <begin position="593"/>
        <end position="764"/>
    </location>
</feature>
<organism evidence="4 5">
    <name type="scientific">Stieleria maiorica</name>
    <dbReference type="NCBI Taxonomy" id="2795974"/>
    <lineage>
        <taxon>Bacteria</taxon>
        <taxon>Pseudomonadati</taxon>
        <taxon>Planctomycetota</taxon>
        <taxon>Planctomycetia</taxon>
        <taxon>Pirellulales</taxon>
        <taxon>Pirellulaceae</taxon>
        <taxon>Stieleria</taxon>
    </lineage>
</organism>
<evidence type="ECO:0000313" key="4">
    <source>
        <dbReference type="EMBL" id="QEF97016.1"/>
    </source>
</evidence>
<name>A0A5B9M9W3_9BACT</name>
<dbReference type="InterPro" id="IPR013766">
    <property type="entry name" value="Thioredoxin_domain"/>
</dbReference>
<reference evidence="4 5" key="1">
    <citation type="submission" date="2019-02" db="EMBL/GenBank/DDBJ databases">
        <title>Planctomycetal bacteria perform biofilm scaping via a novel small molecule.</title>
        <authorList>
            <person name="Jeske O."/>
            <person name="Boedeker C."/>
            <person name="Wiegand S."/>
            <person name="Breitling P."/>
            <person name="Kallscheuer N."/>
            <person name="Jogler M."/>
            <person name="Rohde M."/>
            <person name="Petersen J."/>
            <person name="Medema M.H."/>
            <person name="Surup F."/>
            <person name="Jogler C."/>
        </authorList>
    </citation>
    <scope>NUCLEOTIDE SEQUENCE [LARGE SCALE GENOMIC DNA]</scope>
    <source>
        <strain evidence="4 5">Mal15</strain>
    </source>
</reference>
<dbReference type="PANTHER" id="PTHR45588:SF1">
    <property type="entry name" value="WW DOMAIN-CONTAINING PROTEIN"/>
    <property type="match status" value="1"/>
</dbReference>